<dbReference type="AlphaFoldDB" id="A0A0A0JVF0"/>
<proteinExistence type="inferred from homology"/>
<keyword evidence="4" id="KW-1185">Reference proteome</keyword>
<comment type="caution">
    <text evidence="3">The sequence shown here is derived from an EMBL/GenBank/DDBJ whole genome shotgun (WGS) entry which is preliminary data.</text>
</comment>
<dbReference type="InterPro" id="IPR006016">
    <property type="entry name" value="UspA"/>
</dbReference>
<gene>
    <name evidence="3" type="ORF">N801_12720</name>
</gene>
<dbReference type="InterPro" id="IPR014729">
    <property type="entry name" value="Rossmann-like_a/b/a_fold"/>
</dbReference>
<dbReference type="Gene3D" id="3.40.50.620">
    <property type="entry name" value="HUPs"/>
    <property type="match status" value="2"/>
</dbReference>
<dbReference type="PANTHER" id="PTHR31964">
    <property type="entry name" value="ADENINE NUCLEOTIDE ALPHA HYDROLASES-LIKE SUPERFAMILY PROTEIN"/>
    <property type="match status" value="1"/>
</dbReference>
<feature type="domain" description="UspA" evidence="2">
    <location>
        <begin position="149"/>
        <end position="293"/>
    </location>
</feature>
<accession>A0A0A0JVF0</accession>
<dbReference type="Proteomes" id="UP000030013">
    <property type="component" value="Unassembled WGS sequence"/>
</dbReference>
<dbReference type="STRING" id="1385519.N801_12720"/>
<comment type="similarity">
    <text evidence="1">Belongs to the universal stress protein A family.</text>
</comment>
<sequence length="297" mass="30591">MYGPVVVGYDESAEAGSALRWAADWASARGAALVVVYAVSPPPALTWSSVSLTPTPDVLGRAAQRIAQRGADEARRRHPDLETRALGAVGSPAAELVAMSQSADLVVVGRRVSRADTSLGSVSFALGMHARCPVTVVQGSSTEEIGPGRPVVVGVDTSQPSTRALKFAASAASATGAELVVVSAWSGPRQEPWMADLWPDSRTAAARLSDGASGRAADSLQEAVLLVDGWFPDVRVVTRAPHGLAQEVLLEESEGAGLLVVGSRGQGGFAGLELGSVSRAILREADLPVAVVRDSGI</sequence>
<name>A0A0A0JVF0_9MICO</name>
<dbReference type="Pfam" id="PF00582">
    <property type="entry name" value="Usp"/>
    <property type="match status" value="2"/>
</dbReference>
<evidence type="ECO:0000259" key="2">
    <source>
        <dbReference type="Pfam" id="PF00582"/>
    </source>
</evidence>
<dbReference type="CDD" id="cd00293">
    <property type="entry name" value="USP-like"/>
    <property type="match status" value="1"/>
</dbReference>
<dbReference type="PANTHER" id="PTHR31964:SF113">
    <property type="entry name" value="USPA DOMAIN-CONTAINING PROTEIN"/>
    <property type="match status" value="1"/>
</dbReference>
<protein>
    <submittedName>
        <fullName evidence="3">Universal stress protein UspA</fullName>
    </submittedName>
</protein>
<evidence type="ECO:0000256" key="1">
    <source>
        <dbReference type="ARBA" id="ARBA00008791"/>
    </source>
</evidence>
<feature type="domain" description="UspA" evidence="2">
    <location>
        <begin position="1"/>
        <end position="137"/>
    </location>
</feature>
<organism evidence="3 4">
    <name type="scientific">Knoellia aerolata DSM 18566</name>
    <dbReference type="NCBI Taxonomy" id="1385519"/>
    <lineage>
        <taxon>Bacteria</taxon>
        <taxon>Bacillati</taxon>
        <taxon>Actinomycetota</taxon>
        <taxon>Actinomycetes</taxon>
        <taxon>Micrococcales</taxon>
        <taxon>Intrasporangiaceae</taxon>
        <taxon>Knoellia</taxon>
    </lineage>
</organism>
<dbReference type="EMBL" id="AVPL01000034">
    <property type="protein sequence ID" value="KGN40684.1"/>
    <property type="molecule type" value="Genomic_DNA"/>
</dbReference>
<dbReference type="PRINTS" id="PR01438">
    <property type="entry name" value="UNVRSLSTRESS"/>
</dbReference>
<dbReference type="SUPFAM" id="SSF52402">
    <property type="entry name" value="Adenine nucleotide alpha hydrolases-like"/>
    <property type="match status" value="2"/>
</dbReference>
<reference evidence="3 4" key="1">
    <citation type="submission" date="2013-08" db="EMBL/GenBank/DDBJ databases">
        <title>The genome sequence of Knoellia aerolata.</title>
        <authorList>
            <person name="Zhu W."/>
            <person name="Wang G."/>
        </authorList>
    </citation>
    <scope>NUCLEOTIDE SEQUENCE [LARGE SCALE GENOMIC DNA]</scope>
    <source>
        <strain evidence="3 4">DSM 18566</strain>
    </source>
</reference>
<evidence type="ECO:0000313" key="4">
    <source>
        <dbReference type="Proteomes" id="UP000030013"/>
    </source>
</evidence>
<dbReference type="InterPro" id="IPR006015">
    <property type="entry name" value="Universal_stress_UspA"/>
</dbReference>
<dbReference type="eggNOG" id="COG0589">
    <property type="taxonomic scope" value="Bacteria"/>
</dbReference>
<evidence type="ECO:0000313" key="3">
    <source>
        <dbReference type="EMBL" id="KGN40684.1"/>
    </source>
</evidence>